<dbReference type="AlphaFoldDB" id="A0A512HLF6"/>
<proteinExistence type="predicted"/>
<dbReference type="EMBL" id="BJZP01000018">
    <property type="protein sequence ID" value="GEO86279.1"/>
    <property type="molecule type" value="Genomic_DNA"/>
</dbReference>
<sequence length="452" mass="50228">MLSWYRRLRTKRTIHPVVAEVTARPEPLREFVYLDEVSLRSLLSSQAGGVTDTTSEQKVAADLGELQAKLGSDALIGKAEISSRFQTSNSSTLQTQRKATVQSWFREFYNKPGLRIMDLIDKVDAFVDLEDLRRCDKASIAVDSNALKRGLLAEFRVNLSADKVFHVDTLVSEFVGMAKDYPRMFEAGNTVVDMGEIEAIGKLLQRLLAGLIPIRGVAVDYCVLDIDGTEYVVHKKAIANLDVDTKPLVIVGVTEHLAYWKDIRRVLFSEAEFTILCRFSKTGFQESWLPVKLADLMRDFAPDIADQLNSASRMTFDRTPAIRNESNSEREFGVALHQYAFELLATLQKTVEDVNFNAISDMIVSLKQRGDTASGQRSAFAAIRAKVAAMVGQDVDAEIDAALRETARNASGLSLFPSQAKAMGTPSDRTTAPKLSVSDERLLDVEIVAMYW</sequence>
<organism evidence="1 2">
    <name type="scientific">Ciceribacter naphthalenivorans</name>
    <dbReference type="NCBI Taxonomy" id="1118451"/>
    <lineage>
        <taxon>Bacteria</taxon>
        <taxon>Pseudomonadati</taxon>
        <taxon>Pseudomonadota</taxon>
        <taxon>Alphaproteobacteria</taxon>
        <taxon>Hyphomicrobiales</taxon>
        <taxon>Rhizobiaceae</taxon>
        <taxon>Ciceribacter</taxon>
    </lineage>
</organism>
<dbReference type="Proteomes" id="UP000321717">
    <property type="component" value="Unassembled WGS sequence"/>
</dbReference>
<evidence type="ECO:0000313" key="1">
    <source>
        <dbReference type="EMBL" id="GEO86279.1"/>
    </source>
</evidence>
<comment type="caution">
    <text evidence="1">The sequence shown here is derived from an EMBL/GenBank/DDBJ whole genome shotgun (WGS) entry which is preliminary data.</text>
</comment>
<protein>
    <submittedName>
        <fullName evidence="1">Uncharacterized protein</fullName>
    </submittedName>
</protein>
<dbReference type="RefSeq" id="WP_147181229.1">
    <property type="nucleotide sequence ID" value="NZ_BJZP01000018.1"/>
</dbReference>
<reference evidence="1 2" key="1">
    <citation type="submission" date="2019-07" db="EMBL/GenBank/DDBJ databases">
        <title>Whole genome shotgun sequence of Rhizobium naphthalenivorans NBRC 107585.</title>
        <authorList>
            <person name="Hosoyama A."/>
            <person name="Uohara A."/>
            <person name="Ohji S."/>
            <person name="Ichikawa N."/>
        </authorList>
    </citation>
    <scope>NUCLEOTIDE SEQUENCE [LARGE SCALE GENOMIC DNA]</scope>
    <source>
        <strain evidence="1 2">NBRC 107585</strain>
    </source>
</reference>
<name>A0A512HLF6_9HYPH</name>
<dbReference type="Pfam" id="PF19952">
    <property type="entry name" value="DUF6414"/>
    <property type="match status" value="1"/>
</dbReference>
<evidence type="ECO:0000313" key="2">
    <source>
        <dbReference type="Proteomes" id="UP000321717"/>
    </source>
</evidence>
<gene>
    <name evidence="1" type="ORF">RNA01_32110</name>
</gene>
<keyword evidence="2" id="KW-1185">Reference proteome</keyword>
<dbReference type="InterPro" id="IPR045633">
    <property type="entry name" value="DUF6414"/>
</dbReference>
<accession>A0A512HLF6</accession>
<dbReference type="OrthoDB" id="8323995at2"/>